<feature type="region of interest" description="Disordered" evidence="1">
    <location>
        <begin position="57"/>
        <end position="79"/>
    </location>
</feature>
<comment type="caution">
    <text evidence="4">The sequence shown here is derived from an EMBL/GenBank/DDBJ whole genome shotgun (WGS) entry which is preliminary data.</text>
</comment>
<reference evidence="4 5" key="1">
    <citation type="submission" date="2014-02" db="EMBL/GenBank/DDBJ databases">
        <title>The genome sequence of the entomopathogenic fungus Metarhizium robertsii ARSEF 2575.</title>
        <authorList>
            <person name="Giuliano Garisto Donzelli B."/>
            <person name="Roe B.A."/>
            <person name="Macmil S.L."/>
            <person name="Krasnoff S.B."/>
            <person name="Gibson D.M."/>
        </authorList>
    </citation>
    <scope>NUCLEOTIDE SEQUENCE [LARGE SCALE GENOMIC DNA]</scope>
    <source>
        <strain evidence="4 5">ARSEF 2575</strain>
    </source>
</reference>
<dbReference type="GO" id="GO:0003677">
    <property type="term" value="F:DNA binding"/>
    <property type="evidence" value="ECO:0007669"/>
    <property type="project" value="InterPro"/>
</dbReference>
<dbReference type="Pfam" id="PF01498">
    <property type="entry name" value="HTH_Tnp_Tc3_2"/>
    <property type="match status" value="1"/>
</dbReference>
<dbReference type="GO" id="GO:0015074">
    <property type="term" value="P:DNA integration"/>
    <property type="evidence" value="ECO:0007669"/>
    <property type="project" value="InterPro"/>
</dbReference>
<dbReference type="InterPro" id="IPR052338">
    <property type="entry name" value="Transposase_5"/>
</dbReference>
<accession>A0A0A1UMU6</accession>
<dbReference type="InterPro" id="IPR038717">
    <property type="entry name" value="Tc1-like_DDE_dom"/>
</dbReference>
<dbReference type="AlphaFoldDB" id="A0A0A1UMU6"/>
<dbReference type="OrthoDB" id="5105787at2759"/>
<dbReference type="InterPro" id="IPR009057">
    <property type="entry name" value="Homeodomain-like_sf"/>
</dbReference>
<dbReference type="SUPFAM" id="SSF46689">
    <property type="entry name" value="Homeodomain-like"/>
    <property type="match status" value="1"/>
</dbReference>
<evidence type="ECO:0000259" key="2">
    <source>
        <dbReference type="Pfam" id="PF01498"/>
    </source>
</evidence>
<protein>
    <recommendedName>
        <fullName evidence="6">Transposase</fullName>
    </recommendedName>
</protein>
<dbReference type="EMBL" id="JELW01000077">
    <property type="protein sequence ID" value="EXU95504.1"/>
    <property type="molecule type" value="Genomic_DNA"/>
</dbReference>
<organism evidence="4 5">
    <name type="scientific">Metarhizium robertsii</name>
    <dbReference type="NCBI Taxonomy" id="568076"/>
    <lineage>
        <taxon>Eukaryota</taxon>
        <taxon>Fungi</taxon>
        <taxon>Dikarya</taxon>
        <taxon>Ascomycota</taxon>
        <taxon>Pezizomycotina</taxon>
        <taxon>Sordariomycetes</taxon>
        <taxon>Hypocreomycetidae</taxon>
        <taxon>Hypocreales</taxon>
        <taxon>Clavicipitaceae</taxon>
        <taxon>Metarhizium</taxon>
    </lineage>
</organism>
<dbReference type="Gene3D" id="3.30.420.10">
    <property type="entry name" value="Ribonuclease H-like superfamily/Ribonuclease H"/>
    <property type="match status" value="1"/>
</dbReference>
<dbReference type="GO" id="GO:0006313">
    <property type="term" value="P:DNA transposition"/>
    <property type="evidence" value="ECO:0007669"/>
    <property type="project" value="InterPro"/>
</dbReference>
<dbReference type="HOGENOM" id="CLU_033666_0_0_1"/>
<dbReference type="Proteomes" id="UP000030151">
    <property type="component" value="Unassembled WGS sequence"/>
</dbReference>
<feature type="domain" description="Transposase Tc1-like" evidence="2">
    <location>
        <begin position="83"/>
        <end position="149"/>
    </location>
</feature>
<evidence type="ECO:0000313" key="4">
    <source>
        <dbReference type="EMBL" id="EXU95504.1"/>
    </source>
</evidence>
<dbReference type="PANTHER" id="PTHR23022">
    <property type="entry name" value="TRANSPOSABLE ELEMENT-RELATED"/>
    <property type="match status" value="1"/>
</dbReference>
<sequence>MPSRRSFGTEISGNRQRNHECIPEARAVMLAMLDAGCSMRRVAREFNTTHSTVSQTKKRWLESHKVTSKPRKGRPEKLSPAAKRYIIRMTSTDRQISYNALLDATPTSISRRTLRRFLRKHWGRKWKAIKRPKLYAESAAQRLEFATTWAPIAPELESTIFSDEVSVRNKSDNPNVYIFRFPYEKYLKEFVNLTDHVKSTLNVMMWAGIWKEGRTSLIVMIRDPEAPNQGYSSWSYIQALEEGLLPLYDGTRRFQQDNARIHTAETVDSFVARNAIELIEWPKNSTDLNPIEHVWAILKRKLRQLFPNICSLRNNIADMIEFKRCIQIAWNAIPQGQIAALIASIPRRLQAVIRAHGWHYAVRMNAQSPPSPRALSRSPTAVLHEDRFSLSLVR</sequence>
<dbReference type="InterPro" id="IPR002492">
    <property type="entry name" value="Transposase_Tc1-like"/>
</dbReference>
<evidence type="ECO:0000256" key="1">
    <source>
        <dbReference type="SAM" id="MobiDB-lite"/>
    </source>
</evidence>
<evidence type="ECO:0000313" key="5">
    <source>
        <dbReference type="Proteomes" id="UP000030151"/>
    </source>
</evidence>
<feature type="domain" description="Tc1-like transposase DDE" evidence="3">
    <location>
        <begin position="257"/>
        <end position="308"/>
    </location>
</feature>
<name>A0A0A1UMU6_9HYPO</name>
<proteinExistence type="predicted"/>
<dbReference type="PANTHER" id="PTHR23022:SF135">
    <property type="entry name" value="SI:DKEY-77F5.3"/>
    <property type="match status" value="1"/>
</dbReference>
<dbReference type="InterPro" id="IPR036397">
    <property type="entry name" value="RNaseH_sf"/>
</dbReference>
<dbReference type="Pfam" id="PF13358">
    <property type="entry name" value="DDE_3"/>
    <property type="match status" value="1"/>
</dbReference>
<evidence type="ECO:0008006" key="6">
    <source>
        <dbReference type="Google" id="ProtNLM"/>
    </source>
</evidence>
<gene>
    <name evidence="4" type="ORF">X797_011417</name>
</gene>
<evidence type="ECO:0000259" key="3">
    <source>
        <dbReference type="Pfam" id="PF13358"/>
    </source>
</evidence>